<dbReference type="PANTHER" id="PTHR21286">
    <property type="entry name" value="NUCLEAR PORE COMPLEX PROTEIN NUP160"/>
    <property type="match status" value="1"/>
</dbReference>
<dbReference type="GO" id="GO:0005643">
    <property type="term" value="C:nuclear pore"/>
    <property type="evidence" value="ECO:0007669"/>
    <property type="project" value="TreeGrafter"/>
</dbReference>
<dbReference type="EMBL" id="NHYD01003373">
    <property type="protein sequence ID" value="PPQ79533.1"/>
    <property type="molecule type" value="Genomic_DNA"/>
</dbReference>
<evidence type="ECO:0000259" key="5">
    <source>
        <dbReference type="Pfam" id="PF23300"/>
    </source>
</evidence>
<comment type="subcellular location">
    <subcellularLocation>
        <location evidence="1">Nucleus</location>
    </subcellularLocation>
</comment>
<evidence type="ECO:0000313" key="7">
    <source>
        <dbReference type="EMBL" id="PPQ79533.1"/>
    </source>
</evidence>
<evidence type="ECO:0000256" key="1">
    <source>
        <dbReference type="ARBA" id="ARBA00004123"/>
    </source>
</evidence>
<keyword evidence="8" id="KW-1185">Reference proteome</keyword>
<dbReference type="InterPro" id="IPR021717">
    <property type="entry name" value="Nucleoporin_Nup160"/>
</dbReference>
<dbReference type="GO" id="GO:0017056">
    <property type="term" value="F:structural constituent of nuclear pore"/>
    <property type="evidence" value="ECO:0007669"/>
    <property type="project" value="TreeGrafter"/>
</dbReference>
<comment type="caution">
    <text evidence="7">The sequence shown here is derived from an EMBL/GenBank/DDBJ whole genome shotgun (WGS) entry which is preliminary data.</text>
</comment>
<evidence type="ECO:0000256" key="3">
    <source>
        <dbReference type="ARBA" id="ARBA00023242"/>
    </source>
</evidence>
<feature type="domain" description="Nucleoporin nup120-like HEAT repeat" evidence="5">
    <location>
        <begin position="816"/>
        <end position="981"/>
    </location>
</feature>
<evidence type="ECO:0000256" key="2">
    <source>
        <dbReference type="ARBA" id="ARBA00022448"/>
    </source>
</evidence>
<name>A0A409WLU2_PSICY</name>
<keyword evidence="2" id="KW-0813">Transport</keyword>
<accession>A0A409WLU2</accession>
<dbReference type="STRING" id="93625.A0A409WLU2"/>
<sequence length="1365" mass="151513">MDEYLVVATHLSALDPISTSTVIVQTARPNAPLAVVPDTDLPLEHATCSSILTTATTGTILMRVIHGGLIVELISLSTPVPPLRFVLPAAIIPTPSLFLFEDSEVHVLLVTDIGSLYRLIVPVDGLKLWTNLADNIWPREYFIRNLPIEHIQDCSVHAQGTHCIAVSLPNGVLLRLDAEAMGYDVHDDEEWTETVSHHGSFLSSLTAFLPIHSTSPNASDIISLASHPWPTDIGSIWTLSRDRTLRLWKARLGCVASKMLPTAPNMKEPSTSASASAKYLLLDAERQNLVKVFSIASEDESRLDIYVIVFIPTPSSTSGGFFCLLDTSPDHFVEVGIIECPKNTAHCHLQDFTVGGHTLYALWDRQGQSVVERTLIDLASLRSHDLRPALWKTSEYMQQSELTPTHMEEQLLSPGSLTEKFLSAVMKPGVFSSLTLRTALDRYIEACSTLPGPQPPQLSALYSSLCENIAAVVGCTVTLNRDPQTGGFQHANYWTALKRDWEGFVARCREIERSARWPLAIAAQGPEGVIVVERERVGSLVIEDVPIWLRRMLERDQPPHAQYDLFAIVWALRSRLGSDILSSLEIRVVDIMHQEIAFSFAEILQDQARRIAFKESLDEGAGSWFVGRLQSVADLDKATRNALDAIGGFDLAIKKEYTDAELLHPPPSSQWLRSQSAAFTTITVEARYDLCLCLIILLFFLAEELPGWDASLLAEVFAVFRGLAVLRYVSSQPAEANGTRGQTDVSSPDDVVTQLRNMNVSKSKTQVASKSSLMYLLVTQSSPPDGIASGAHNFLDSTGLLQSISPAHATRHEILFCDKVRALGFTGITSELLSWLPRTPAATYLQSQVFLSQGRVDDAAQLLENLAGAFVATGISNLTLEDSEALSAVLPNSQTIDSQYFYYLFAADLFKNIYVYHEAHFSQLAIQAAPSGADTAPLWNTVVKGWTDLALYDDAYASAIATPFEKEKRELATQLAIRMCEGNAVEKLMTFDFAGIASEVEAALAFKSRNADPRVQPCYSRILYTWYTRRGDYRNASLTMFQRARKLRDVITDSVSFLSLAEDQLESLSVATNALNLVDEKSAWILMPTIPDPTGRRQKRSKHIPESKFVSSKYDAEIITLANMEYECILLRAQIDIIKRDPSILSSPEFLLPPALIVMRLAQANQYTQAMATARSLKIDMTDVFIHLTNQCLRLTRNPGALVQDDTSGWLLTDIAASWQGTPSDRGWRYLQQSLKRHDGQENDYRYTKASFETILSIGKSSSSPPWLIDALEKYQPEYLIRISLKYENIADAVNFTYALALKSDKQVSRESFKDASSTWLPYALIDQVLIAADAQINPPENLAQLKTTINNRIKRMQKLSQNVS</sequence>
<evidence type="ECO:0000313" key="8">
    <source>
        <dbReference type="Proteomes" id="UP000283269"/>
    </source>
</evidence>
<protein>
    <submittedName>
        <fullName evidence="7">Uncharacterized protein</fullName>
    </submittedName>
</protein>
<dbReference type="InterPro" id="IPR059141">
    <property type="entry name" value="Beta-prop_Nup120_160"/>
</dbReference>
<gene>
    <name evidence="7" type="ORF">CVT25_003415</name>
</gene>
<dbReference type="Pfam" id="PF23347">
    <property type="entry name" value="TPR_Nup160_C"/>
    <property type="match status" value="1"/>
</dbReference>
<dbReference type="PANTHER" id="PTHR21286:SF0">
    <property type="entry name" value="NUCLEAR PORE COMPLEX PROTEIN NUP160"/>
    <property type="match status" value="1"/>
</dbReference>
<dbReference type="InterPro" id="IPR056536">
    <property type="entry name" value="TPR_NUP160_C"/>
</dbReference>
<reference evidence="7 8" key="1">
    <citation type="journal article" date="2018" name="Evol. Lett.">
        <title>Horizontal gene cluster transfer increased hallucinogenic mushroom diversity.</title>
        <authorList>
            <person name="Reynolds H.T."/>
            <person name="Vijayakumar V."/>
            <person name="Gluck-Thaler E."/>
            <person name="Korotkin H.B."/>
            <person name="Matheny P.B."/>
            <person name="Slot J.C."/>
        </authorList>
    </citation>
    <scope>NUCLEOTIDE SEQUENCE [LARGE SCALE GENOMIC DNA]</scope>
    <source>
        <strain evidence="7 8">2631</strain>
    </source>
</reference>
<evidence type="ECO:0000259" key="4">
    <source>
        <dbReference type="Pfam" id="PF11715"/>
    </source>
</evidence>
<dbReference type="Proteomes" id="UP000283269">
    <property type="component" value="Unassembled WGS sequence"/>
</dbReference>
<proteinExistence type="predicted"/>
<feature type="domain" description="Nucleoporin Nup120/160 beta-propeller" evidence="4">
    <location>
        <begin position="59"/>
        <end position="537"/>
    </location>
</feature>
<organism evidence="7 8">
    <name type="scientific">Psilocybe cyanescens</name>
    <dbReference type="NCBI Taxonomy" id="93625"/>
    <lineage>
        <taxon>Eukaryota</taxon>
        <taxon>Fungi</taxon>
        <taxon>Dikarya</taxon>
        <taxon>Basidiomycota</taxon>
        <taxon>Agaricomycotina</taxon>
        <taxon>Agaricomycetes</taxon>
        <taxon>Agaricomycetidae</taxon>
        <taxon>Agaricales</taxon>
        <taxon>Agaricineae</taxon>
        <taxon>Strophariaceae</taxon>
        <taxon>Psilocybe</taxon>
    </lineage>
</organism>
<dbReference type="InParanoid" id="A0A409WLU2"/>
<keyword evidence="3" id="KW-0539">Nucleus</keyword>
<feature type="domain" description="NUP160 C-terminal TPR" evidence="6">
    <location>
        <begin position="1121"/>
        <end position="1362"/>
    </location>
</feature>
<dbReference type="OrthoDB" id="67716at2759"/>
<dbReference type="Pfam" id="PF23300">
    <property type="entry name" value="HEAT_Nup120"/>
    <property type="match status" value="1"/>
</dbReference>
<dbReference type="InterPro" id="IPR056548">
    <property type="entry name" value="HEAT_Nup120"/>
</dbReference>
<dbReference type="Pfam" id="PF11715">
    <property type="entry name" value="Beta-prop_Nup120_160"/>
    <property type="match status" value="1"/>
</dbReference>
<evidence type="ECO:0000259" key="6">
    <source>
        <dbReference type="Pfam" id="PF23347"/>
    </source>
</evidence>